<dbReference type="PANTHER" id="PTHR24274:SF1">
    <property type="entry name" value="CILIA- AND FLAGELLA-ASSOCIATED PROTEIN 161"/>
    <property type="match status" value="1"/>
</dbReference>
<dbReference type="InterPro" id="IPR055325">
    <property type="entry name" value="CF161"/>
</dbReference>
<evidence type="ECO:0000313" key="2">
    <source>
        <dbReference type="EMBL" id="ORZ34584.1"/>
    </source>
</evidence>
<protein>
    <submittedName>
        <fullName evidence="2">Uncharacterized protein</fullName>
    </submittedName>
</protein>
<name>A0A1Y2HKS8_9FUNG</name>
<gene>
    <name evidence="2" type="ORF">BCR44DRAFT_37499</name>
</gene>
<keyword evidence="3" id="KW-1185">Reference proteome</keyword>
<dbReference type="STRING" id="765915.A0A1Y2HKS8"/>
<accession>A0A1Y2HKS8</accession>
<dbReference type="OrthoDB" id="2126411at2759"/>
<dbReference type="EMBL" id="MCFL01000027">
    <property type="protein sequence ID" value="ORZ34584.1"/>
    <property type="molecule type" value="Genomic_DNA"/>
</dbReference>
<proteinExistence type="predicted"/>
<dbReference type="Proteomes" id="UP000193411">
    <property type="component" value="Unassembled WGS sequence"/>
</dbReference>
<evidence type="ECO:0000256" key="1">
    <source>
        <dbReference type="SAM" id="MobiDB-lite"/>
    </source>
</evidence>
<dbReference type="GO" id="GO:0060271">
    <property type="term" value="P:cilium assembly"/>
    <property type="evidence" value="ECO:0007669"/>
    <property type="project" value="TreeGrafter"/>
</dbReference>
<feature type="region of interest" description="Disordered" evidence="1">
    <location>
        <begin position="16"/>
        <end position="59"/>
    </location>
</feature>
<dbReference type="PANTHER" id="PTHR24274">
    <property type="entry name" value="CILIA- AND FLAGELLA-ASSOCIATED PROTEIN 161"/>
    <property type="match status" value="1"/>
</dbReference>
<dbReference type="GO" id="GO:0031514">
    <property type="term" value="C:motile cilium"/>
    <property type="evidence" value="ECO:0007669"/>
    <property type="project" value="TreeGrafter"/>
</dbReference>
<evidence type="ECO:0000313" key="3">
    <source>
        <dbReference type="Proteomes" id="UP000193411"/>
    </source>
</evidence>
<comment type="caution">
    <text evidence="2">The sequence shown here is derived from an EMBL/GenBank/DDBJ whole genome shotgun (WGS) entry which is preliminary data.</text>
</comment>
<organism evidence="2 3">
    <name type="scientific">Catenaria anguillulae PL171</name>
    <dbReference type="NCBI Taxonomy" id="765915"/>
    <lineage>
        <taxon>Eukaryota</taxon>
        <taxon>Fungi</taxon>
        <taxon>Fungi incertae sedis</taxon>
        <taxon>Blastocladiomycota</taxon>
        <taxon>Blastocladiomycetes</taxon>
        <taxon>Blastocladiales</taxon>
        <taxon>Catenariaceae</taxon>
        <taxon>Catenaria</taxon>
    </lineage>
</organism>
<sequence>MPQPTIITRPRLTRYTGTGAGLVDKPTPTECPAPTTGKQVSATQRGLIHPTDHGPTSVHRNVTRTGAVRGQVYVSPTVRIGNWYEDALGTEDRVNELMRKQADGELGSTKVARKCAVAETPVQLSSQLVYGAPIMLQNLYTLGMLCVDSFDISLADLTHDQQPSSTPSPVPVYAPHGAPKQRVAGLVSGEEAPDVIPVTCSYRNQDPVRRNVWVLERVESWDGSREPVADGTPVCYGDKLYIKAMHIIPNQSLYLHSSLKSACNFAKHCKKHAPAHLLPFKSSSSIWQFITTNKEYILERQGLPVLAGHHVVLNHCISSNFLQVDPSVKYRNDFGTEMELSAKRGTELAHECKAWIQFVVWVDAPGLVEEVQDLGAWQLERTRSAARPHEAGIP</sequence>
<reference evidence="2 3" key="1">
    <citation type="submission" date="2016-07" db="EMBL/GenBank/DDBJ databases">
        <title>Pervasive Adenine N6-methylation of Active Genes in Fungi.</title>
        <authorList>
            <consortium name="DOE Joint Genome Institute"/>
            <person name="Mondo S.J."/>
            <person name="Dannebaum R.O."/>
            <person name="Kuo R.C."/>
            <person name="Labutti K."/>
            <person name="Haridas S."/>
            <person name="Kuo A."/>
            <person name="Salamov A."/>
            <person name="Ahrendt S.R."/>
            <person name="Lipzen A."/>
            <person name="Sullivan W."/>
            <person name="Andreopoulos W.B."/>
            <person name="Clum A."/>
            <person name="Lindquist E."/>
            <person name="Daum C."/>
            <person name="Ramamoorthy G.K."/>
            <person name="Gryganskyi A."/>
            <person name="Culley D."/>
            <person name="Magnuson J.K."/>
            <person name="James T.Y."/>
            <person name="O'Malley M.A."/>
            <person name="Stajich J.E."/>
            <person name="Spatafora J.W."/>
            <person name="Visel A."/>
            <person name="Grigoriev I.V."/>
        </authorList>
    </citation>
    <scope>NUCLEOTIDE SEQUENCE [LARGE SCALE GENOMIC DNA]</scope>
    <source>
        <strain evidence="2 3">PL171</strain>
    </source>
</reference>
<dbReference type="AlphaFoldDB" id="A0A1Y2HKS8"/>